<dbReference type="EMBL" id="JBJVNE010000014">
    <property type="protein sequence ID" value="MFM9649985.1"/>
    <property type="molecule type" value="Genomic_DNA"/>
</dbReference>
<reference evidence="1 2" key="1">
    <citation type="submission" date="2024-12" db="EMBL/GenBank/DDBJ databases">
        <title>Forecasting of Potato common scab and diversities of Pathogenic streptomyces spp. in china.</title>
        <authorList>
            <person name="Handique U."/>
            <person name="Wu J."/>
        </authorList>
    </citation>
    <scope>NUCLEOTIDE SEQUENCE [LARGE SCALE GENOMIC DNA]</scope>
    <source>
        <strain evidence="1 2">ZRIMU1585</strain>
    </source>
</reference>
<protein>
    <submittedName>
        <fullName evidence="1">Uncharacterized protein</fullName>
    </submittedName>
</protein>
<keyword evidence="2" id="KW-1185">Reference proteome</keyword>
<evidence type="ECO:0000313" key="2">
    <source>
        <dbReference type="Proteomes" id="UP001631993"/>
    </source>
</evidence>
<accession>A0ABW9INA5</accession>
<comment type="caution">
    <text evidence="1">The sequence shown here is derived from an EMBL/GenBank/DDBJ whole genome shotgun (WGS) entry which is preliminary data.</text>
</comment>
<gene>
    <name evidence="1" type="ORF">ACKI1S_28030</name>
</gene>
<dbReference type="RefSeq" id="WP_409085289.1">
    <property type="nucleotide sequence ID" value="NZ_JBJVMW010000010.1"/>
</dbReference>
<name>A0ABW9INA5_STRGJ</name>
<sequence>MSDLESLGDPDHQCTELCGPYQETAERNLEALDESSHIDALYDDLNLVREHAGLLFLALDRQAPGFTLPVRSVAILLDMDENDVAAALGEAPVRARDVVAFAIEYAGEEGYVGQSMTACFRHQLRSQPETDDTAG</sequence>
<evidence type="ECO:0000313" key="1">
    <source>
        <dbReference type="EMBL" id="MFM9649985.1"/>
    </source>
</evidence>
<proteinExistence type="predicted"/>
<dbReference type="Proteomes" id="UP001631993">
    <property type="component" value="Unassembled WGS sequence"/>
</dbReference>
<organism evidence="1 2">
    <name type="scientific">Streptomyces galilaeus</name>
    <dbReference type="NCBI Taxonomy" id="33899"/>
    <lineage>
        <taxon>Bacteria</taxon>
        <taxon>Bacillati</taxon>
        <taxon>Actinomycetota</taxon>
        <taxon>Actinomycetes</taxon>
        <taxon>Kitasatosporales</taxon>
        <taxon>Streptomycetaceae</taxon>
        <taxon>Streptomyces</taxon>
    </lineage>
</organism>